<dbReference type="Proteomes" id="UP000887560">
    <property type="component" value="Unplaced"/>
</dbReference>
<keyword evidence="2" id="KW-0812">Transmembrane</keyword>
<keyword evidence="2" id="KW-1133">Transmembrane helix</keyword>
<accession>A0A915NKK8</accession>
<proteinExistence type="predicted"/>
<evidence type="ECO:0000313" key="4">
    <source>
        <dbReference type="WBParaSite" id="scf7180000418545.g2552"/>
    </source>
</evidence>
<feature type="compositionally biased region" description="Polar residues" evidence="1">
    <location>
        <begin position="105"/>
        <end position="136"/>
    </location>
</feature>
<feature type="transmembrane region" description="Helical" evidence="2">
    <location>
        <begin position="190"/>
        <end position="210"/>
    </location>
</feature>
<evidence type="ECO:0000256" key="2">
    <source>
        <dbReference type="SAM" id="Phobius"/>
    </source>
</evidence>
<dbReference type="AlphaFoldDB" id="A0A915NKK8"/>
<evidence type="ECO:0000313" key="3">
    <source>
        <dbReference type="Proteomes" id="UP000887560"/>
    </source>
</evidence>
<evidence type="ECO:0000256" key="1">
    <source>
        <dbReference type="SAM" id="MobiDB-lite"/>
    </source>
</evidence>
<feature type="region of interest" description="Disordered" evidence="1">
    <location>
        <begin position="105"/>
        <end position="138"/>
    </location>
</feature>
<reference evidence="4" key="1">
    <citation type="submission" date="2022-11" db="UniProtKB">
        <authorList>
            <consortium name="WormBaseParasite"/>
        </authorList>
    </citation>
    <scope>IDENTIFICATION</scope>
</reference>
<feature type="compositionally biased region" description="Polar residues" evidence="1">
    <location>
        <begin position="232"/>
        <end position="244"/>
    </location>
</feature>
<feature type="compositionally biased region" description="Basic and acidic residues" evidence="1">
    <location>
        <begin position="42"/>
        <end position="56"/>
    </location>
</feature>
<organism evidence="3 4">
    <name type="scientific">Meloidogyne floridensis</name>
    <dbReference type="NCBI Taxonomy" id="298350"/>
    <lineage>
        <taxon>Eukaryota</taxon>
        <taxon>Metazoa</taxon>
        <taxon>Ecdysozoa</taxon>
        <taxon>Nematoda</taxon>
        <taxon>Chromadorea</taxon>
        <taxon>Rhabditida</taxon>
        <taxon>Tylenchina</taxon>
        <taxon>Tylenchomorpha</taxon>
        <taxon>Tylenchoidea</taxon>
        <taxon>Meloidogynidae</taxon>
        <taxon>Meloidogyninae</taxon>
        <taxon>Meloidogyne</taxon>
    </lineage>
</organism>
<feature type="compositionally biased region" description="Polar residues" evidence="1">
    <location>
        <begin position="15"/>
        <end position="25"/>
    </location>
</feature>
<dbReference type="WBParaSite" id="scf7180000418545.g2552">
    <property type="protein sequence ID" value="scf7180000418545.g2552"/>
    <property type="gene ID" value="scf7180000418545.g2552"/>
</dbReference>
<sequence length="487" mass="53421">MCIHPQDLPNDETKANVSGTPLSTVTGSPSSNGSQSTTNSTLDEHLQEENKGKSRQPDPMFRAMFPQGDGPRELLDKKIKDYSDKVGHVQAYSLINDAATAKSSESVETGPTGKTVSLITGSSGSTKHPSVVTSDPTAAVKQPRPLGLRYTFLSASGLVVLDLHASLLRAMLSVAALLMRGVVAARRMIMASKFYFLLIIVVIGFVRGHASANVIGNSTEITEDYLTTSKKPTSISSNKSITETITDKSAETSNMEDKNTAQTTKETFPPKLPPPIFEKKNPKKSGIRDEKAEPISQGLPDNKISQESFRSPKERIFDNMLTIEEEYKNGKKSGGNKFLAQQVKNNIQGGMDRIEGKIDDEFIGEETYALHYFAVFAFSLGITYLAYYNRRRIIGFYFFIQFCIFVDNLSKASGAEAALEMWENEPTSTKILKISAYPDLAPSPLEIDLLLPLLIYTSQGYLIEGKNNARGGGRYRRLSQSVNAANV</sequence>
<name>A0A915NKK8_9BILA</name>
<feature type="compositionally biased region" description="Basic and acidic residues" evidence="1">
    <location>
        <begin position="245"/>
        <end position="259"/>
    </location>
</feature>
<keyword evidence="2" id="KW-0472">Membrane</keyword>
<protein>
    <submittedName>
        <fullName evidence="4">Uncharacterized protein</fullName>
    </submittedName>
</protein>
<keyword evidence="3" id="KW-1185">Reference proteome</keyword>
<feature type="region of interest" description="Disordered" evidence="1">
    <location>
        <begin position="1"/>
        <end position="73"/>
    </location>
</feature>
<feature type="region of interest" description="Disordered" evidence="1">
    <location>
        <begin position="232"/>
        <end position="308"/>
    </location>
</feature>
<feature type="transmembrane region" description="Helical" evidence="2">
    <location>
        <begin position="368"/>
        <end position="387"/>
    </location>
</feature>
<feature type="compositionally biased region" description="Low complexity" evidence="1">
    <location>
        <begin position="26"/>
        <end position="41"/>
    </location>
</feature>